<feature type="compositionally biased region" description="Low complexity" evidence="2">
    <location>
        <begin position="121"/>
        <end position="146"/>
    </location>
</feature>
<protein>
    <recommendedName>
        <fullName evidence="5">Translation initiation factor</fullName>
    </recommendedName>
</protein>
<evidence type="ECO:0008006" key="5">
    <source>
        <dbReference type="Google" id="ProtNLM"/>
    </source>
</evidence>
<feature type="compositionally biased region" description="Pro residues" evidence="2">
    <location>
        <begin position="108"/>
        <end position="120"/>
    </location>
</feature>
<organism evidence="3 4">
    <name type="scientific">Rhodococcus opacus</name>
    <name type="common">Nocardia opaca</name>
    <dbReference type="NCBI Taxonomy" id="37919"/>
    <lineage>
        <taxon>Bacteria</taxon>
        <taxon>Bacillati</taxon>
        <taxon>Actinomycetota</taxon>
        <taxon>Actinomycetes</taxon>
        <taxon>Mycobacteriales</taxon>
        <taxon>Nocardiaceae</taxon>
        <taxon>Rhodococcus</taxon>
    </lineage>
</organism>
<evidence type="ECO:0000256" key="1">
    <source>
        <dbReference type="SAM" id="Coils"/>
    </source>
</evidence>
<dbReference type="AlphaFoldDB" id="A0A1B1K0E2"/>
<dbReference type="InterPro" id="IPR046282">
    <property type="entry name" value="DUF6319"/>
</dbReference>
<evidence type="ECO:0000313" key="4">
    <source>
        <dbReference type="Proteomes" id="UP000186108"/>
    </source>
</evidence>
<feature type="region of interest" description="Disordered" evidence="2">
    <location>
        <begin position="102"/>
        <end position="148"/>
    </location>
</feature>
<name>A0A1B1K0E2_RHOOP</name>
<proteinExistence type="predicted"/>
<accession>A0A1B1K0E2</accession>
<dbReference type="RefSeq" id="WP_065489468.1">
    <property type="nucleotide sequence ID" value="NZ_CP009111.1"/>
</dbReference>
<evidence type="ECO:0000256" key="2">
    <source>
        <dbReference type="SAM" id="MobiDB-lite"/>
    </source>
</evidence>
<dbReference type="PATRIC" id="fig|37919.13.peg.1382"/>
<keyword evidence="1" id="KW-0175">Coiled coil</keyword>
<feature type="coiled-coil region" evidence="1">
    <location>
        <begin position="214"/>
        <end position="241"/>
    </location>
</feature>
<sequence length="242" mass="24877">MPPRRRSGAAAPDHLTAENLETLAAAIAEGKRATVYLREAMPSLGLEAGASAKVISVQGNTLLIRPKGVDDELPFEAEELLMRRIPAAKSAPAPAAPATPVVHQEIEPGPPPAPKTPAPKTPAAKTVATPAPAATAVPKPAAVPAKRTSKKVPAGVSVTIHAGADNDWSVTVAHGAKRPGKAVPVSPDAVERAVRELGEETAIEAVESIIVAARNLAAARVDELSRQLEDARKALEALGAVE</sequence>
<dbReference type="EMBL" id="CP009111">
    <property type="protein sequence ID" value="ANS26080.1"/>
    <property type="molecule type" value="Genomic_DNA"/>
</dbReference>
<evidence type="ECO:0000313" key="3">
    <source>
        <dbReference type="EMBL" id="ANS26080.1"/>
    </source>
</evidence>
<dbReference type="Proteomes" id="UP000186108">
    <property type="component" value="Chromosome"/>
</dbReference>
<gene>
    <name evidence="3" type="ORF">R1CP_06785</name>
</gene>
<dbReference type="Pfam" id="PF19844">
    <property type="entry name" value="DUF6319"/>
    <property type="match status" value="1"/>
</dbReference>
<reference evidence="3 4" key="1">
    <citation type="submission" date="2014-07" db="EMBL/GenBank/DDBJ databases">
        <authorList>
            <person name="Zhang J.E."/>
            <person name="Yang H."/>
            <person name="Guo J."/>
            <person name="Deng Z."/>
            <person name="Luo H."/>
            <person name="Luo M."/>
            <person name="Zhao B."/>
        </authorList>
    </citation>
    <scope>NUCLEOTIDE SEQUENCE [LARGE SCALE GENOMIC DNA]</scope>
    <source>
        <strain evidence="3 4">1CP</strain>
    </source>
</reference>